<accession>A0A5D2J7W6</accession>
<reference evidence="1 2" key="1">
    <citation type="submission" date="2019-07" db="EMBL/GenBank/DDBJ databases">
        <title>WGS assembly of Gossypium tomentosum.</title>
        <authorList>
            <person name="Chen Z.J."/>
            <person name="Sreedasyam A."/>
            <person name="Ando A."/>
            <person name="Song Q."/>
            <person name="De L."/>
            <person name="Hulse-Kemp A."/>
            <person name="Ding M."/>
            <person name="Ye W."/>
            <person name="Kirkbride R."/>
            <person name="Jenkins J."/>
            <person name="Plott C."/>
            <person name="Lovell J."/>
            <person name="Lin Y.-M."/>
            <person name="Vaughn R."/>
            <person name="Liu B."/>
            <person name="Li W."/>
            <person name="Simpson S."/>
            <person name="Scheffler B."/>
            <person name="Saski C."/>
            <person name="Grover C."/>
            <person name="Hu G."/>
            <person name="Conover J."/>
            <person name="Carlson J."/>
            <person name="Shu S."/>
            <person name="Boston L."/>
            <person name="Williams M."/>
            <person name="Peterson D."/>
            <person name="Mcgee K."/>
            <person name="Jones D."/>
            <person name="Wendel J."/>
            <person name="Stelly D."/>
            <person name="Grimwood J."/>
            <person name="Schmutz J."/>
        </authorList>
    </citation>
    <scope>NUCLEOTIDE SEQUENCE [LARGE SCALE GENOMIC DNA]</scope>
    <source>
        <strain evidence="1">7179.01</strain>
    </source>
</reference>
<organism evidence="1 2">
    <name type="scientific">Gossypium tomentosum</name>
    <name type="common">Hawaiian cotton</name>
    <name type="synonym">Gossypium sandvicense</name>
    <dbReference type="NCBI Taxonomy" id="34277"/>
    <lineage>
        <taxon>Eukaryota</taxon>
        <taxon>Viridiplantae</taxon>
        <taxon>Streptophyta</taxon>
        <taxon>Embryophyta</taxon>
        <taxon>Tracheophyta</taxon>
        <taxon>Spermatophyta</taxon>
        <taxon>Magnoliopsida</taxon>
        <taxon>eudicotyledons</taxon>
        <taxon>Gunneridae</taxon>
        <taxon>Pentapetalae</taxon>
        <taxon>rosids</taxon>
        <taxon>malvids</taxon>
        <taxon>Malvales</taxon>
        <taxon>Malvaceae</taxon>
        <taxon>Malvoideae</taxon>
        <taxon>Gossypium</taxon>
    </lineage>
</organism>
<protein>
    <submittedName>
        <fullName evidence="1">Uncharacterized protein</fullName>
    </submittedName>
</protein>
<evidence type="ECO:0000313" key="2">
    <source>
        <dbReference type="Proteomes" id="UP000322667"/>
    </source>
</evidence>
<dbReference type="AlphaFoldDB" id="A0A5D2J7W6"/>
<gene>
    <name evidence="1" type="ORF">ES332_D10G212800v1</name>
</gene>
<sequence>MAFFLITHIKTKPKLKNSAPLQVPWVFEQSPTSSHTPMATERAGVVPPILHTEGGRGVYGGQLEETHARRGAARAEEALGLTAVLLVAEG</sequence>
<name>A0A5D2J7W6_GOSTO</name>
<dbReference type="Proteomes" id="UP000322667">
    <property type="component" value="Chromosome D10"/>
</dbReference>
<proteinExistence type="predicted"/>
<keyword evidence="2" id="KW-1185">Reference proteome</keyword>
<evidence type="ECO:0000313" key="1">
    <source>
        <dbReference type="EMBL" id="TYH50525.1"/>
    </source>
</evidence>
<dbReference type="EMBL" id="CM017632">
    <property type="protein sequence ID" value="TYH50525.1"/>
    <property type="molecule type" value="Genomic_DNA"/>
</dbReference>